<proteinExistence type="predicted"/>
<dbReference type="PANTHER" id="PTHR33018:SF31">
    <property type="entry name" value="TRANSPOSASE, PTTA_EN_SPM, PLANT"/>
    <property type="match status" value="1"/>
</dbReference>
<sequence>MGKAASQLQSYIGLLARDHVKISIKNWKLVPDDTKDLIWEQVKASYNVPETWKATCLESANSKWRTWKCRMHKVFILPNKDNPDELYKPPADSGILDHDWGVFVHSHVSIEFQQLSEQQKERRSEHLYPHQLSWKCYANYAEEIKVLINILFEMSRMNTYTKKKKGNCIQKQLQVICYTCT</sequence>
<dbReference type="EMBL" id="SDAM02001444">
    <property type="protein sequence ID" value="KAH6822244.1"/>
    <property type="molecule type" value="Genomic_DNA"/>
</dbReference>
<name>A0AAD4IVW0_PERFH</name>
<comment type="caution">
    <text evidence="1">The sequence shown here is derived from an EMBL/GenBank/DDBJ whole genome shotgun (WGS) entry which is preliminary data.</text>
</comment>
<organism evidence="1 2">
    <name type="scientific">Perilla frutescens var. hirtella</name>
    <name type="common">Perilla citriodora</name>
    <name type="synonym">Perilla setoyensis</name>
    <dbReference type="NCBI Taxonomy" id="608512"/>
    <lineage>
        <taxon>Eukaryota</taxon>
        <taxon>Viridiplantae</taxon>
        <taxon>Streptophyta</taxon>
        <taxon>Embryophyta</taxon>
        <taxon>Tracheophyta</taxon>
        <taxon>Spermatophyta</taxon>
        <taxon>Magnoliopsida</taxon>
        <taxon>eudicotyledons</taxon>
        <taxon>Gunneridae</taxon>
        <taxon>Pentapetalae</taxon>
        <taxon>asterids</taxon>
        <taxon>lamiids</taxon>
        <taxon>Lamiales</taxon>
        <taxon>Lamiaceae</taxon>
        <taxon>Nepetoideae</taxon>
        <taxon>Elsholtzieae</taxon>
        <taxon>Perilla</taxon>
    </lineage>
</organism>
<dbReference type="AlphaFoldDB" id="A0AAD4IVW0"/>
<protein>
    <submittedName>
        <fullName evidence="1">Uncharacterized protein</fullName>
    </submittedName>
</protein>
<keyword evidence="2" id="KW-1185">Reference proteome</keyword>
<evidence type="ECO:0000313" key="1">
    <source>
        <dbReference type="EMBL" id="KAH6822244.1"/>
    </source>
</evidence>
<reference evidence="1 2" key="1">
    <citation type="journal article" date="2021" name="Nat. Commun.">
        <title>Incipient diploidization of the medicinal plant Perilla within 10,000 years.</title>
        <authorList>
            <person name="Zhang Y."/>
            <person name="Shen Q."/>
            <person name="Leng L."/>
            <person name="Zhang D."/>
            <person name="Chen S."/>
            <person name="Shi Y."/>
            <person name="Ning Z."/>
            <person name="Chen S."/>
        </authorList>
    </citation>
    <scope>NUCLEOTIDE SEQUENCE [LARGE SCALE GENOMIC DNA]</scope>
    <source>
        <strain evidence="2">cv. PC099</strain>
    </source>
</reference>
<gene>
    <name evidence="1" type="ORF">C2S53_009664</name>
</gene>
<evidence type="ECO:0000313" key="2">
    <source>
        <dbReference type="Proteomes" id="UP001190926"/>
    </source>
</evidence>
<dbReference type="PANTHER" id="PTHR33018">
    <property type="entry name" value="OS10G0338966 PROTEIN-RELATED"/>
    <property type="match status" value="1"/>
</dbReference>
<dbReference type="Proteomes" id="UP001190926">
    <property type="component" value="Unassembled WGS sequence"/>
</dbReference>
<accession>A0AAD4IVW0</accession>